<feature type="domain" description="PAC" evidence="1">
    <location>
        <begin position="198"/>
        <end position="254"/>
    </location>
</feature>
<dbReference type="PROSITE" id="PS50113">
    <property type="entry name" value="PAC"/>
    <property type="match status" value="1"/>
</dbReference>
<dbReference type="PROSITE" id="PS50887">
    <property type="entry name" value="GGDEF"/>
    <property type="match status" value="1"/>
</dbReference>
<dbReference type="InterPro" id="IPR000700">
    <property type="entry name" value="PAS-assoc_C"/>
</dbReference>
<dbReference type="Pfam" id="PF00990">
    <property type="entry name" value="GGDEF"/>
    <property type="match status" value="1"/>
</dbReference>
<dbReference type="Gene3D" id="3.30.70.270">
    <property type="match status" value="1"/>
</dbReference>
<dbReference type="InterPro" id="IPR000014">
    <property type="entry name" value="PAS"/>
</dbReference>
<dbReference type="AlphaFoldDB" id="A0A644UDG9"/>
<comment type="caution">
    <text evidence="3">The sequence shown here is derived from an EMBL/GenBank/DDBJ whole genome shotgun (WGS) entry which is preliminary data.</text>
</comment>
<organism evidence="3">
    <name type="scientific">bioreactor metagenome</name>
    <dbReference type="NCBI Taxonomy" id="1076179"/>
    <lineage>
        <taxon>unclassified sequences</taxon>
        <taxon>metagenomes</taxon>
        <taxon>ecological metagenomes</taxon>
    </lineage>
</organism>
<dbReference type="EMBL" id="VSSQ01000103">
    <property type="protein sequence ID" value="MPL77043.1"/>
    <property type="molecule type" value="Genomic_DNA"/>
</dbReference>
<name>A0A644UDG9_9ZZZZ</name>
<dbReference type="InterPro" id="IPR052155">
    <property type="entry name" value="Biofilm_reg_signaling"/>
</dbReference>
<dbReference type="SUPFAM" id="SSF55073">
    <property type="entry name" value="Nucleotide cyclase"/>
    <property type="match status" value="1"/>
</dbReference>
<dbReference type="InterPro" id="IPR000160">
    <property type="entry name" value="GGDEF_dom"/>
</dbReference>
<dbReference type="CDD" id="cd01949">
    <property type="entry name" value="GGDEF"/>
    <property type="match status" value="1"/>
</dbReference>
<proteinExistence type="predicted"/>
<dbReference type="InterPro" id="IPR043128">
    <property type="entry name" value="Rev_trsase/Diguanyl_cyclase"/>
</dbReference>
<feature type="domain" description="GGDEF" evidence="2">
    <location>
        <begin position="394"/>
        <end position="527"/>
    </location>
</feature>
<evidence type="ECO:0000259" key="1">
    <source>
        <dbReference type="PROSITE" id="PS50113"/>
    </source>
</evidence>
<dbReference type="Gene3D" id="3.30.450.20">
    <property type="entry name" value="PAS domain"/>
    <property type="match status" value="2"/>
</dbReference>
<dbReference type="InterPro" id="IPR035965">
    <property type="entry name" value="PAS-like_dom_sf"/>
</dbReference>
<protein>
    <submittedName>
        <fullName evidence="3">Uncharacterized protein</fullName>
    </submittedName>
</protein>
<reference evidence="3" key="1">
    <citation type="submission" date="2019-08" db="EMBL/GenBank/DDBJ databases">
        <authorList>
            <person name="Kucharzyk K."/>
            <person name="Murdoch R.W."/>
            <person name="Higgins S."/>
            <person name="Loffler F."/>
        </authorList>
    </citation>
    <scope>NUCLEOTIDE SEQUENCE</scope>
</reference>
<accession>A0A644UDG9</accession>
<dbReference type="PANTHER" id="PTHR44757:SF2">
    <property type="entry name" value="BIOFILM ARCHITECTURE MAINTENANCE PROTEIN MBAA"/>
    <property type="match status" value="1"/>
</dbReference>
<evidence type="ECO:0000313" key="3">
    <source>
        <dbReference type="EMBL" id="MPL77043.1"/>
    </source>
</evidence>
<evidence type="ECO:0000259" key="2">
    <source>
        <dbReference type="PROSITE" id="PS50887"/>
    </source>
</evidence>
<dbReference type="SUPFAM" id="SSF55785">
    <property type="entry name" value="PYP-like sensor domain (PAS domain)"/>
    <property type="match status" value="2"/>
</dbReference>
<dbReference type="NCBIfam" id="TIGR00254">
    <property type="entry name" value="GGDEF"/>
    <property type="match status" value="1"/>
</dbReference>
<dbReference type="PANTHER" id="PTHR44757">
    <property type="entry name" value="DIGUANYLATE CYCLASE DGCP"/>
    <property type="match status" value="1"/>
</dbReference>
<sequence>MYNRKINIAILSETAYLENILLKVDVPNEFSLSFKTIHPSAQMSENNIDILIDNSCDGFENTIQTYNNSLIILCTNTLQIAAITKTVEAKIEDIWLKPFDTKMIQFQFQKLLQQVILNRKYRMNQIYLDTLINNVPDLIWFKHLNGIHLKVNNEFCYTVGKTKQNIEGYDHYHIWNIDKEEYENSEYVCLDTDSIVIQSRKAGVFDEKVEGQRGMRQLKTYKSPIIDDRGELVGTIGVAQDVTEFKNIDTTLELILNTVPFAIMVKGLNDCVLNINRKFEEFFQVSKKDIIGKPYHIHEKFIANTATPPNLLFYEQDNEIRLQHNGTEIILKIDKEPIYDFFENLIGILYIYREVTVERNFEEQLKIFAYTDQLTGLYSRRYLYEYIGETITVPGINLLYIDLDNFKLINDTYGHHCGDKILKEMGAILQDCFPDDICVRMGGDEFLIVIIGKSSIEELKKRSSTLLQTIKKRFSIYPTEQQISVSIGIATFEGNSPIPLDELLKKSDIALYEAKNNGKEQYVVYTPTLENN</sequence>
<gene>
    <name evidence="3" type="ORF">SDC9_22894</name>
</gene>
<dbReference type="NCBIfam" id="TIGR00229">
    <property type="entry name" value="sensory_box"/>
    <property type="match status" value="2"/>
</dbReference>
<dbReference type="InterPro" id="IPR029787">
    <property type="entry name" value="Nucleotide_cyclase"/>
</dbReference>
<dbReference type="Pfam" id="PF13426">
    <property type="entry name" value="PAS_9"/>
    <property type="match status" value="1"/>
</dbReference>
<dbReference type="SMART" id="SM00267">
    <property type="entry name" value="GGDEF"/>
    <property type="match status" value="1"/>
</dbReference>